<dbReference type="RefSeq" id="WP_378968691.1">
    <property type="nucleotide sequence ID" value="NZ_JBHSWN010000001.1"/>
</dbReference>
<keyword evidence="3" id="KW-0808">Transferase</keyword>
<dbReference type="PROSITE" id="PS50404">
    <property type="entry name" value="GST_NTER"/>
    <property type="match status" value="1"/>
</dbReference>
<proteinExistence type="predicted"/>
<dbReference type="SUPFAM" id="SSF47616">
    <property type="entry name" value="GST C-terminal domain-like"/>
    <property type="match status" value="1"/>
</dbReference>
<dbReference type="PANTHER" id="PTHR11571">
    <property type="entry name" value="GLUTATHIONE S-TRANSFERASE"/>
    <property type="match status" value="1"/>
</dbReference>
<dbReference type="InterPro" id="IPR004046">
    <property type="entry name" value="GST_C"/>
</dbReference>
<name>A0ABW2BGP9_9HYPH</name>
<dbReference type="InterPro" id="IPR036282">
    <property type="entry name" value="Glutathione-S-Trfase_C_sf"/>
</dbReference>
<feature type="domain" description="GST N-terminal" evidence="1">
    <location>
        <begin position="1"/>
        <end position="89"/>
    </location>
</feature>
<evidence type="ECO:0000259" key="2">
    <source>
        <dbReference type="PROSITE" id="PS50405"/>
    </source>
</evidence>
<dbReference type="PROSITE" id="PS50405">
    <property type="entry name" value="GST_CTER"/>
    <property type="match status" value="1"/>
</dbReference>
<dbReference type="Gene3D" id="1.20.1050.10">
    <property type="match status" value="1"/>
</dbReference>
<reference evidence="4" key="1">
    <citation type="journal article" date="2019" name="Int. J. Syst. Evol. Microbiol.">
        <title>The Global Catalogue of Microorganisms (GCM) 10K type strain sequencing project: providing services to taxonomists for standard genome sequencing and annotation.</title>
        <authorList>
            <consortium name="The Broad Institute Genomics Platform"/>
            <consortium name="The Broad Institute Genome Sequencing Center for Infectious Disease"/>
            <person name="Wu L."/>
            <person name="Ma J."/>
        </authorList>
    </citation>
    <scope>NUCLEOTIDE SEQUENCE [LARGE SCALE GENOMIC DNA]</scope>
    <source>
        <strain evidence="4">CCUG 48316</strain>
    </source>
</reference>
<gene>
    <name evidence="3" type="ORF">ACFQE0_08135</name>
</gene>
<organism evidence="3 4">
    <name type="scientific">Methylobacterium komagatae</name>
    <dbReference type="NCBI Taxonomy" id="374425"/>
    <lineage>
        <taxon>Bacteria</taxon>
        <taxon>Pseudomonadati</taxon>
        <taxon>Pseudomonadota</taxon>
        <taxon>Alphaproteobacteria</taxon>
        <taxon>Hyphomicrobiales</taxon>
        <taxon>Methylobacteriaceae</taxon>
        <taxon>Methylobacterium</taxon>
    </lineage>
</organism>
<keyword evidence="4" id="KW-1185">Reference proteome</keyword>
<evidence type="ECO:0000313" key="4">
    <source>
        <dbReference type="Proteomes" id="UP001596292"/>
    </source>
</evidence>
<dbReference type="Proteomes" id="UP001596292">
    <property type="component" value="Unassembled WGS sequence"/>
</dbReference>
<feature type="domain" description="GST C-terminal" evidence="2">
    <location>
        <begin position="98"/>
        <end position="237"/>
    </location>
</feature>
<dbReference type="InterPro" id="IPR036249">
    <property type="entry name" value="Thioredoxin-like_sf"/>
</dbReference>
<dbReference type="EMBL" id="JBHSWN010000001">
    <property type="protein sequence ID" value="MFC6789588.1"/>
    <property type="molecule type" value="Genomic_DNA"/>
</dbReference>
<protein>
    <submittedName>
        <fullName evidence="3">Glutathione S-transferase</fullName>
        <ecNumber evidence="3">2.5.1.18</ecNumber>
    </submittedName>
</protein>
<dbReference type="InterPro" id="IPR050213">
    <property type="entry name" value="GST_superfamily"/>
</dbReference>
<dbReference type="CDD" id="cd03192">
    <property type="entry name" value="GST_C_Sigma_like"/>
    <property type="match status" value="1"/>
</dbReference>
<dbReference type="EC" id="2.5.1.18" evidence="3"/>
<dbReference type="Pfam" id="PF14497">
    <property type="entry name" value="GST_C_3"/>
    <property type="match status" value="1"/>
</dbReference>
<dbReference type="PANTHER" id="PTHR11571:SF263">
    <property type="entry name" value="GLUTATHIONE S-TRANSFERASE"/>
    <property type="match status" value="1"/>
</dbReference>
<sequence>MAYELHYWPMIQGRGEFVRLALEAAGAAYVDVARRDDDEGGIEPMLARLSDSEFPRPPFAPPFLRDGDRVIGQTAAILLYLAPKLGLVGQDETDRIWTHQIQLTIEDVVDEAHDTHHPVGVGLYYEDQKPEALRRAEDFRKHRIPKFFAWFERVLDSNGSGWLVGRSTTYADLSLFQLVEGLSYAFPIATHRALGRTPRVASLRDAVRGIPRVATYLASGRRIPFNEDGIFRRYPELDG</sequence>
<accession>A0ABW2BGP9</accession>
<dbReference type="InterPro" id="IPR010987">
    <property type="entry name" value="Glutathione-S-Trfase_C-like"/>
</dbReference>
<dbReference type="Gene3D" id="3.40.30.10">
    <property type="entry name" value="Glutaredoxin"/>
    <property type="match status" value="1"/>
</dbReference>
<comment type="caution">
    <text evidence="3">The sequence shown here is derived from an EMBL/GenBank/DDBJ whole genome shotgun (WGS) entry which is preliminary data.</text>
</comment>
<dbReference type="SUPFAM" id="SSF52833">
    <property type="entry name" value="Thioredoxin-like"/>
    <property type="match status" value="1"/>
</dbReference>
<evidence type="ECO:0000313" key="3">
    <source>
        <dbReference type="EMBL" id="MFC6789588.1"/>
    </source>
</evidence>
<dbReference type="GO" id="GO:0004364">
    <property type="term" value="F:glutathione transferase activity"/>
    <property type="evidence" value="ECO:0007669"/>
    <property type="project" value="UniProtKB-EC"/>
</dbReference>
<evidence type="ECO:0000259" key="1">
    <source>
        <dbReference type="PROSITE" id="PS50404"/>
    </source>
</evidence>
<dbReference type="InterPro" id="IPR004045">
    <property type="entry name" value="Glutathione_S-Trfase_N"/>
</dbReference>